<reference evidence="2 3" key="1">
    <citation type="submission" date="2021-06" db="EMBL/GenBank/DDBJ databases">
        <title>Caerostris darwini draft genome.</title>
        <authorList>
            <person name="Kono N."/>
            <person name="Arakawa K."/>
        </authorList>
    </citation>
    <scope>NUCLEOTIDE SEQUENCE [LARGE SCALE GENOMIC DNA]</scope>
</reference>
<feature type="region of interest" description="Disordered" evidence="1">
    <location>
        <begin position="37"/>
        <end position="73"/>
    </location>
</feature>
<evidence type="ECO:0000313" key="2">
    <source>
        <dbReference type="EMBL" id="GIY34013.1"/>
    </source>
</evidence>
<dbReference type="AlphaFoldDB" id="A0AAV4SHV3"/>
<feature type="compositionally biased region" description="Basic and acidic residues" evidence="1">
    <location>
        <begin position="57"/>
        <end position="68"/>
    </location>
</feature>
<dbReference type="Proteomes" id="UP001054837">
    <property type="component" value="Unassembled WGS sequence"/>
</dbReference>
<organism evidence="2 3">
    <name type="scientific">Caerostris darwini</name>
    <dbReference type="NCBI Taxonomy" id="1538125"/>
    <lineage>
        <taxon>Eukaryota</taxon>
        <taxon>Metazoa</taxon>
        <taxon>Ecdysozoa</taxon>
        <taxon>Arthropoda</taxon>
        <taxon>Chelicerata</taxon>
        <taxon>Arachnida</taxon>
        <taxon>Araneae</taxon>
        <taxon>Araneomorphae</taxon>
        <taxon>Entelegynae</taxon>
        <taxon>Araneoidea</taxon>
        <taxon>Araneidae</taxon>
        <taxon>Caerostris</taxon>
    </lineage>
</organism>
<gene>
    <name evidence="2" type="ORF">CDAR_465331</name>
</gene>
<evidence type="ECO:0000313" key="3">
    <source>
        <dbReference type="Proteomes" id="UP001054837"/>
    </source>
</evidence>
<protein>
    <submittedName>
        <fullName evidence="2">Uncharacterized protein</fullName>
    </submittedName>
</protein>
<sequence length="120" mass="13048">MSDGDFVPFSSRPLARNSFPQKELAFILAEIIPGQKRRHHSSIGKQSRLGKGAGVVRGKEVRTQESDNRGLASGQYPNRRALFCWGCGKQLLPHAMAAAAANDHPSQKTASITTSHSFSM</sequence>
<feature type="compositionally biased region" description="Polar residues" evidence="1">
    <location>
        <begin position="107"/>
        <end position="120"/>
    </location>
</feature>
<dbReference type="EMBL" id="BPLQ01008005">
    <property type="protein sequence ID" value="GIY34013.1"/>
    <property type="molecule type" value="Genomic_DNA"/>
</dbReference>
<accession>A0AAV4SHV3</accession>
<proteinExistence type="predicted"/>
<keyword evidence="3" id="KW-1185">Reference proteome</keyword>
<comment type="caution">
    <text evidence="2">The sequence shown here is derived from an EMBL/GenBank/DDBJ whole genome shotgun (WGS) entry which is preliminary data.</text>
</comment>
<feature type="region of interest" description="Disordered" evidence="1">
    <location>
        <begin position="98"/>
        <end position="120"/>
    </location>
</feature>
<evidence type="ECO:0000256" key="1">
    <source>
        <dbReference type="SAM" id="MobiDB-lite"/>
    </source>
</evidence>
<name>A0AAV4SHV3_9ARAC</name>